<sequence>MNKTPERIESLAAEYVLGSLRGPARRRFERWMMESVRVRQEVWFWETRLGELTGAVEEKRPPEAVWQRIEQRLWSDRGHPAKARTTTPPTRTPRGAWFWPGWSLLATAAALVMAVVLVRQPAPVAYPQLSGAIVQQNVADPLWLVSETTVDNRLKLRPVAAAEPEQGKDYELWIVPEQGDPLSLGVLPVGGIYQVTLTDAAREALSRSRTLAISLEPKGGSPTGAPTGPILHVTKLYEL</sequence>
<name>A0A2G1ULM1_9GAMM</name>
<keyword evidence="1" id="KW-0812">Transmembrane</keyword>
<evidence type="ECO:0000256" key="1">
    <source>
        <dbReference type="SAM" id="Phobius"/>
    </source>
</evidence>
<comment type="caution">
    <text evidence="3">The sequence shown here is derived from an EMBL/GenBank/DDBJ whole genome shotgun (WGS) entry which is preliminary data.</text>
</comment>
<feature type="transmembrane region" description="Helical" evidence="1">
    <location>
        <begin position="97"/>
        <end position="118"/>
    </location>
</feature>
<evidence type="ECO:0000313" key="4">
    <source>
        <dbReference type="Proteomes" id="UP000231409"/>
    </source>
</evidence>
<keyword evidence="1" id="KW-0472">Membrane</keyword>
<proteinExistence type="predicted"/>
<dbReference type="PANTHER" id="PTHR37461">
    <property type="entry name" value="ANTI-SIGMA-K FACTOR RSKA"/>
    <property type="match status" value="1"/>
</dbReference>
<dbReference type="GO" id="GO:0016989">
    <property type="term" value="F:sigma factor antagonist activity"/>
    <property type="evidence" value="ECO:0007669"/>
    <property type="project" value="TreeGrafter"/>
</dbReference>
<dbReference type="Pfam" id="PF10099">
    <property type="entry name" value="RskA_C"/>
    <property type="match status" value="1"/>
</dbReference>
<dbReference type="Proteomes" id="UP000231409">
    <property type="component" value="Unassembled WGS sequence"/>
</dbReference>
<dbReference type="RefSeq" id="WP_099614446.1">
    <property type="nucleotide sequence ID" value="NZ_KZ319370.1"/>
</dbReference>
<dbReference type="EMBL" id="NTFH01000007">
    <property type="protein sequence ID" value="PHQ15320.1"/>
    <property type="molecule type" value="Genomic_DNA"/>
</dbReference>
<dbReference type="AlphaFoldDB" id="A0A2G1ULM1"/>
<evidence type="ECO:0000259" key="2">
    <source>
        <dbReference type="Pfam" id="PF10099"/>
    </source>
</evidence>
<gene>
    <name evidence="3" type="ORF">CLH61_09355</name>
</gene>
<protein>
    <recommendedName>
        <fullName evidence="2">Anti-sigma K factor RskA C-terminal domain-containing protein</fullName>
    </recommendedName>
</protein>
<reference evidence="3 4" key="1">
    <citation type="submission" date="2017-09" db="EMBL/GenBank/DDBJ databases">
        <title>The draft genome sequences of Marinobacter sp. PWS21.</title>
        <authorList>
            <person name="Cao J."/>
        </authorList>
    </citation>
    <scope>NUCLEOTIDE SEQUENCE [LARGE SCALE GENOMIC DNA]</scope>
    <source>
        <strain evidence="3 4">PWS21</strain>
    </source>
</reference>
<dbReference type="PANTHER" id="PTHR37461:SF1">
    <property type="entry name" value="ANTI-SIGMA-K FACTOR RSKA"/>
    <property type="match status" value="1"/>
</dbReference>
<keyword evidence="4" id="KW-1185">Reference proteome</keyword>
<keyword evidence="1" id="KW-1133">Transmembrane helix</keyword>
<accession>A0A2G1ULM1</accession>
<feature type="domain" description="Anti-sigma K factor RskA C-terminal" evidence="2">
    <location>
        <begin position="105"/>
        <end position="230"/>
    </location>
</feature>
<evidence type="ECO:0000313" key="3">
    <source>
        <dbReference type="EMBL" id="PHQ15320.1"/>
    </source>
</evidence>
<dbReference type="InterPro" id="IPR018764">
    <property type="entry name" value="RskA_C"/>
</dbReference>
<organism evidence="3 4">
    <name type="scientific">Marinobacter profundi</name>
    <dbReference type="NCBI Taxonomy" id="2666256"/>
    <lineage>
        <taxon>Bacteria</taxon>
        <taxon>Pseudomonadati</taxon>
        <taxon>Pseudomonadota</taxon>
        <taxon>Gammaproteobacteria</taxon>
        <taxon>Pseudomonadales</taxon>
        <taxon>Marinobacteraceae</taxon>
        <taxon>Marinobacter</taxon>
    </lineage>
</organism>
<dbReference type="GO" id="GO:0006417">
    <property type="term" value="P:regulation of translation"/>
    <property type="evidence" value="ECO:0007669"/>
    <property type="project" value="TreeGrafter"/>
</dbReference>
<dbReference type="GO" id="GO:0005886">
    <property type="term" value="C:plasma membrane"/>
    <property type="evidence" value="ECO:0007669"/>
    <property type="project" value="InterPro"/>
</dbReference>
<dbReference type="InterPro" id="IPR051474">
    <property type="entry name" value="Anti-sigma-K/W_factor"/>
</dbReference>